<dbReference type="SUPFAM" id="SSF54909">
    <property type="entry name" value="Dimeric alpha+beta barrel"/>
    <property type="match status" value="1"/>
</dbReference>
<dbReference type="InterPro" id="IPR009799">
    <property type="entry name" value="EthD_dom"/>
</dbReference>
<evidence type="ECO:0000313" key="2">
    <source>
        <dbReference type="EMBL" id="GER58886.1"/>
    </source>
</evidence>
<keyword evidence="3" id="KW-1185">Reference proteome</keyword>
<dbReference type="GO" id="GO:0016491">
    <property type="term" value="F:oxidoreductase activity"/>
    <property type="evidence" value="ECO:0007669"/>
    <property type="project" value="InterPro"/>
</dbReference>
<dbReference type="PANTHER" id="PTHR40260:SF2">
    <property type="entry name" value="BLR8190 PROTEIN"/>
    <property type="match status" value="1"/>
</dbReference>
<dbReference type="EMBL" id="BKCG01000001">
    <property type="protein sequence ID" value="GER58886.1"/>
    <property type="molecule type" value="Genomic_DNA"/>
</dbReference>
<dbReference type="Proteomes" id="UP000326509">
    <property type="component" value="Unassembled WGS sequence"/>
</dbReference>
<dbReference type="PANTHER" id="PTHR40260">
    <property type="entry name" value="BLR8190 PROTEIN"/>
    <property type="match status" value="1"/>
</dbReference>
<name>A0A5J4IVL1_9FLAO</name>
<protein>
    <recommendedName>
        <fullName evidence="1">EthD domain-containing protein</fullName>
    </recommendedName>
</protein>
<feature type="domain" description="EthD" evidence="1">
    <location>
        <begin position="26"/>
        <end position="98"/>
    </location>
</feature>
<evidence type="ECO:0000259" key="1">
    <source>
        <dbReference type="Pfam" id="PF07110"/>
    </source>
</evidence>
<dbReference type="Gene3D" id="3.30.70.100">
    <property type="match status" value="1"/>
</dbReference>
<dbReference type="NCBIfam" id="TIGR02118">
    <property type="entry name" value="EthD family reductase"/>
    <property type="match status" value="1"/>
</dbReference>
<dbReference type="InterPro" id="IPR011008">
    <property type="entry name" value="Dimeric_a/b-barrel"/>
</dbReference>
<proteinExistence type="predicted"/>
<dbReference type="Pfam" id="PF07110">
    <property type="entry name" value="EthD"/>
    <property type="match status" value="1"/>
</dbReference>
<comment type="caution">
    <text evidence="2">The sequence shown here is derived from an EMBL/GenBank/DDBJ whole genome shotgun (WGS) entry which is preliminary data.</text>
</comment>
<evidence type="ECO:0000313" key="3">
    <source>
        <dbReference type="Proteomes" id="UP000326509"/>
    </source>
</evidence>
<organism evidence="2 3">
    <name type="scientific">Patiriisocius marinus</name>
    <dbReference type="NCBI Taxonomy" id="1397112"/>
    <lineage>
        <taxon>Bacteria</taxon>
        <taxon>Pseudomonadati</taxon>
        <taxon>Bacteroidota</taxon>
        <taxon>Flavobacteriia</taxon>
        <taxon>Flavobacteriales</taxon>
        <taxon>Flavobacteriaceae</taxon>
        <taxon>Patiriisocius</taxon>
    </lineage>
</organism>
<dbReference type="AlphaFoldDB" id="A0A5J4IVL1"/>
<gene>
    <name evidence="2" type="ORF">ULMA_09940</name>
</gene>
<reference evidence="2 3" key="1">
    <citation type="submission" date="2019-08" db="EMBL/GenBank/DDBJ databases">
        <title>Draft genome sequence of Ulvibacter marinus type strain NBRC 109484.</title>
        <authorList>
            <person name="Kawano K."/>
            <person name="Ushijima N."/>
            <person name="Kihara M."/>
            <person name="Itoh H."/>
        </authorList>
    </citation>
    <scope>NUCLEOTIDE SEQUENCE [LARGE SCALE GENOMIC DNA]</scope>
    <source>
        <strain evidence="2 3">NBRC 109484</strain>
    </source>
</reference>
<sequence length="112" mass="12561">MLINKETVMIKVSVMYPNSDNVKFDTDYYKNKHLPMVSQLVGDALKGIELDLGVASRVPGELAPYVAIAHLKFDSIESFKTSFRPHAQTFADDVKNYSNVQGELQISELIIL</sequence>
<accession>A0A5J4IVL1</accession>